<accession>A0ABT4KI86</accession>
<evidence type="ECO:0000313" key="2">
    <source>
        <dbReference type="Proteomes" id="UP001079430"/>
    </source>
</evidence>
<proteinExistence type="predicted"/>
<organism evidence="1 2">
    <name type="scientific">Sinorhizobium psoraleae</name>
    <dbReference type="NCBI Taxonomy" id="520838"/>
    <lineage>
        <taxon>Bacteria</taxon>
        <taxon>Pseudomonadati</taxon>
        <taxon>Pseudomonadota</taxon>
        <taxon>Alphaproteobacteria</taxon>
        <taxon>Hyphomicrobiales</taxon>
        <taxon>Rhizobiaceae</taxon>
        <taxon>Sinorhizobium/Ensifer group</taxon>
        <taxon>Sinorhizobium</taxon>
    </lineage>
</organism>
<reference evidence="1" key="1">
    <citation type="submission" date="2022-10" db="EMBL/GenBank/DDBJ databases">
        <title>Whole genome sequencing of three plant growth promoting bacteria isolated from Vachellia tortilis subsp. raddiana in Morocco.</title>
        <authorList>
            <person name="Hnini M."/>
            <person name="Zouagui R."/>
            <person name="Zouagui H."/>
            <person name="Chemao Elfihri M.-W."/>
            <person name="Ibrahimi A."/>
            <person name="Sbabou L."/>
            <person name="Aurag J."/>
        </authorList>
    </citation>
    <scope>NUCLEOTIDE SEQUENCE</scope>
    <source>
        <strain evidence="1">LMR678</strain>
    </source>
</reference>
<gene>
    <name evidence="1" type="ORF">O3W52_16835</name>
</gene>
<comment type="caution">
    <text evidence="1">The sequence shown here is derived from an EMBL/GenBank/DDBJ whole genome shotgun (WGS) entry which is preliminary data.</text>
</comment>
<sequence>MTCYHPDNEAVTLAAQWLADQNPAPRPIIPELRKRFNISALEACEASAMARRFQIYRSAHA</sequence>
<keyword evidence="2" id="KW-1185">Reference proteome</keyword>
<name>A0ABT4KI86_9HYPH</name>
<evidence type="ECO:0000313" key="1">
    <source>
        <dbReference type="EMBL" id="MCZ4091675.1"/>
    </source>
</evidence>
<dbReference type="RefSeq" id="WP_269281805.1">
    <property type="nucleotide sequence ID" value="NZ_JAPVOI010000004.1"/>
</dbReference>
<dbReference type="Proteomes" id="UP001079430">
    <property type="component" value="Unassembled WGS sequence"/>
</dbReference>
<dbReference type="EMBL" id="JAPVOI010000004">
    <property type="protein sequence ID" value="MCZ4091675.1"/>
    <property type="molecule type" value="Genomic_DNA"/>
</dbReference>
<protein>
    <submittedName>
        <fullName evidence="1">Uncharacterized protein</fullName>
    </submittedName>
</protein>